<keyword evidence="1" id="KW-0862">Zinc</keyword>
<sequence length="443" mass="48168">MSVVTNDRRLLTPEQIAGLAPDHATLRGARELAGGDNWLSSGYHHSDGRRLLWAEFPESRRPATQTAITLPTLRAACHCAALRFPCRHVVALLLRDDAGRLEPAQPPPWAAGLTRARSAATKPAAPATDDRRRAALLAGMADLHLWLADLTRHGLADLPRRDRRFWNDMADRLAGSYAVEAARELRELALIPGSGPHWPERLLPRLGRLALLAEACRHLDDLPPGERGDVLAAAGRPPRPADDLVADDPVADDWLIVGRRQDTVNRQHRERVWLHGLASGRWALLSDTYTIGRREGVYLPAGATVGGELAFLPSAAPLAARAAADLQLCPTSPGEQPVAGDLDQAIAAYAAALAANPWLRVYPLALAHVTLEPPATAASTWRVRDGGGRWLPLPPRFAHGWRLLALTGGRPMTLFGEWDGATFTPLSVYWDGWRALAGWRGLP</sequence>
<dbReference type="RefSeq" id="WP_095045305.1">
    <property type="nucleotide sequence ID" value="NZ_LN890656.1"/>
</dbReference>
<dbReference type="InterPro" id="IPR007527">
    <property type="entry name" value="Znf_SWIM"/>
</dbReference>
<dbReference type="GO" id="GO:0008270">
    <property type="term" value="F:zinc ion binding"/>
    <property type="evidence" value="ECO:0007669"/>
    <property type="project" value="UniProtKB-KW"/>
</dbReference>
<evidence type="ECO:0000256" key="1">
    <source>
        <dbReference type="PROSITE-ProRule" id="PRU00325"/>
    </source>
</evidence>
<dbReference type="KEGG" id="pbf:CFX0092_B0430"/>
<proteinExistence type="predicted"/>
<organism evidence="4 5">
    <name type="scientific">Candidatus Promineifilum breve</name>
    <dbReference type="NCBI Taxonomy" id="1806508"/>
    <lineage>
        <taxon>Bacteria</taxon>
        <taxon>Bacillati</taxon>
        <taxon>Chloroflexota</taxon>
        <taxon>Ardenticatenia</taxon>
        <taxon>Candidatus Promineifilales</taxon>
        <taxon>Candidatus Promineifilaceae</taxon>
        <taxon>Candidatus Promineifilum</taxon>
    </lineage>
</organism>
<keyword evidence="1" id="KW-0863">Zinc-finger</keyword>
<keyword evidence="1" id="KW-0479">Metal-binding</keyword>
<evidence type="ECO:0000313" key="4">
    <source>
        <dbReference type="EMBL" id="CUS05964.1"/>
    </source>
</evidence>
<keyword evidence="5" id="KW-1185">Reference proteome</keyword>
<name>A0A160T7B1_9CHLR</name>
<dbReference type="AlphaFoldDB" id="A0A160T7B1"/>
<feature type="region of interest" description="Disordered" evidence="2">
    <location>
        <begin position="105"/>
        <end position="128"/>
    </location>
</feature>
<accession>A0A160T7B1</accession>
<reference evidence="4" key="1">
    <citation type="submission" date="2016-01" db="EMBL/GenBank/DDBJ databases">
        <authorList>
            <person name="Mcilroy J.S."/>
            <person name="Karst M S."/>
            <person name="Albertsen M."/>
        </authorList>
    </citation>
    <scope>NUCLEOTIDE SEQUENCE</scope>
    <source>
        <strain evidence="4">Cfx-K</strain>
    </source>
</reference>
<dbReference type="Proteomes" id="UP000215027">
    <property type="component" value="Chromosome II"/>
</dbReference>
<evidence type="ECO:0000313" key="5">
    <source>
        <dbReference type="Proteomes" id="UP000215027"/>
    </source>
</evidence>
<feature type="compositionally biased region" description="Low complexity" evidence="2">
    <location>
        <begin position="114"/>
        <end position="127"/>
    </location>
</feature>
<dbReference type="EMBL" id="LN890656">
    <property type="protein sequence ID" value="CUS05964.1"/>
    <property type="molecule type" value="Genomic_DNA"/>
</dbReference>
<evidence type="ECO:0000256" key="2">
    <source>
        <dbReference type="SAM" id="MobiDB-lite"/>
    </source>
</evidence>
<dbReference type="PROSITE" id="PS50966">
    <property type="entry name" value="ZF_SWIM"/>
    <property type="match status" value="1"/>
</dbReference>
<protein>
    <recommendedName>
        <fullName evidence="3">SWIM-type domain-containing protein</fullName>
    </recommendedName>
</protein>
<evidence type="ECO:0000259" key="3">
    <source>
        <dbReference type="PROSITE" id="PS50966"/>
    </source>
</evidence>
<gene>
    <name evidence="4" type="ORF">CFX0092_B0430</name>
</gene>
<dbReference type="OrthoDB" id="9816340at2"/>
<feature type="domain" description="SWIM-type" evidence="3">
    <location>
        <begin position="66"/>
        <end position="97"/>
    </location>
</feature>